<comment type="similarity">
    <text evidence="2">Belongs to the DNA polymerase delta/II small subunit family.</text>
</comment>
<comment type="subcellular location">
    <subcellularLocation>
        <location evidence="1">Nucleus</location>
    </subcellularLocation>
</comment>
<reference evidence="7" key="2">
    <citation type="submission" date="2020-11" db="EMBL/GenBank/DDBJ databases">
        <authorList>
            <person name="McCartney M.A."/>
            <person name="Auch B."/>
            <person name="Kono T."/>
            <person name="Mallez S."/>
            <person name="Becker A."/>
            <person name="Gohl D.M."/>
            <person name="Silverstein K.A.T."/>
            <person name="Koren S."/>
            <person name="Bechman K.B."/>
            <person name="Herman A."/>
            <person name="Abrahante J.E."/>
            <person name="Garbe J."/>
        </authorList>
    </citation>
    <scope>NUCLEOTIDE SEQUENCE</scope>
    <source>
        <strain evidence="7">Duluth1</strain>
        <tissue evidence="7">Whole animal</tissue>
    </source>
</reference>
<evidence type="ECO:0000259" key="6">
    <source>
        <dbReference type="Pfam" id="PF18018"/>
    </source>
</evidence>
<dbReference type="EMBL" id="JAIWYP010000002">
    <property type="protein sequence ID" value="KAH3863169.1"/>
    <property type="molecule type" value="Genomic_DNA"/>
</dbReference>
<evidence type="ECO:0000313" key="7">
    <source>
        <dbReference type="EMBL" id="KAH3863169.1"/>
    </source>
</evidence>
<keyword evidence="4" id="KW-0539">Nucleus</keyword>
<sequence length="472" mass="52802">MEYCTKPITSNPDALLSEPVGDDNTFKRISCKIKHCCDKFRLKDRNFQRQYAHLYSERLITMRTCLESAAKQKWGSDIVIRKLHELNSDETCVVIGTLFKHMELQPSILREISDEHGLLPQPLTSKYTSSEDKLILEDELQRITLVGELQVQTSVTGVIVAVHGVEPEDDKGKFHVKDYCFQQLPAQDPLPSLEQDRYLVFVSGLEIGSKCEQQFNLQLFVDMVTGQLGCPEQQAANANIAAVIVAGNSLSKDTQTKDTLTKAKYLTKNTVAGSVEAMKSLDDYLVQLAACTDVVVLPGEFDPCNYTLPQQPLHRCMFPQAARYPTLHCATNPYEAVIEGIRVLGTSGQPVQDIYRYSSLEDGLQILDKTLEWGHLAPTAPDTLGCYPYYDEDPFILKECPHILFSGNQNKFQHKTHKGSDGQRVLVLSVPRFCQTGTAALVNLRTLESFPMVFQSEIGSDTMEVDSPVAEK</sequence>
<dbReference type="Pfam" id="PF04042">
    <property type="entry name" value="DNA_pol_E_B"/>
    <property type="match status" value="1"/>
</dbReference>
<evidence type="ECO:0000256" key="4">
    <source>
        <dbReference type="ARBA" id="ARBA00023242"/>
    </source>
</evidence>
<reference evidence="7" key="1">
    <citation type="journal article" date="2019" name="bioRxiv">
        <title>The Genome of the Zebra Mussel, Dreissena polymorpha: A Resource for Invasive Species Research.</title>
        <authorList>
            <person name="McCartney M.A."/>
            <person name="Auch B."/>
            <person name="Kono T."/>
            <person name="Mallez S."/>
            <person name="Zhang Y."/>
            <person name="Obille A."/>
            <person name="Becker A."/>
            <person name="Abrahante J.E."/>
            <person name="Garbe J."/>
            <person name="Badalamenti J.P."/>
            <person name="Herman A."/>
            <person name="Mangelson H."/>
            <person name="Liachko I."/>
            <person name="Sullivan S."/>
            <person name="Sone E.D."/>
            <person name="Koren S."/>
            <person name="Silverstein K.A.T."/>
            <person name="Beckman K.B."/>
            <person name="Gohl D.M."/>
        </authorList>
    </citation>
    <scope>NUCLEOTIDE SEQUENCE</scope>
    <source>
        <strain evidence="7">Duluth1</strain>
        <tissue evidence="7">Whole animal</tissue>
    </source>
</reference>
<evidence type="ECO:0008006" key="9">
    <source>
        <dbReference type="Google" id="ProtNLM"/>
    </source>
</evidence>
<dbReference type="InterPro" id="IPR041863">
    <property type="entry name" value="PolD2_C"/>
</dbReference>
<comment type="caution">
    <text evidence="7">The sequence shown here is derived from an EMBL/GenBank/DDBJ whole genome shotgun (WGS) entry which is preliminary data.</text>
</comment>
<gene>
    <name evidence="7" type="ORF">DPMN_026148</name>
</gene>
<dbReference type="OrthoDB" id="3763at2759"/>
<dbReference type="PANTHER" id="PTHR10416:SF0">
    <property type="entry name" value="DNA POLYMERASE DELTA SUBUNIT 2"/>
    <property type="match status" value="1"/>
</dbReference>
<accession>A0A9D4LSP0</accession>
<dbReference type="InterPro" id="IPR040663">
    <property type="entry name" value="DNA_pol_D_N"/>
</dbReference>
<keyword evidence="8" id="KW-1185">Reference proteome</keyword>
<evidence type="ECO:0000313" key="8">
    <source>
        <dbReference type="Proteomes" id="UP000828390"/>
    </source>
</evidence>
<dbReference type="Proteomes" id="UP000828390">
    <property type="component" value="Unassembled WGS sequence"/>
</dbReference>
<dbReference type="InterPro" id="IPR024826">
    <property type="entry name" value="DNA_pol_delta/II_ssu"/>
</dbReference>
<dbReference type="CDD" id="cd07387">
    <property type="entry name" value="MPP_PolD2_C"/>
    <property type="match status" value="1"/>
</dbReference>
<proteinExistence type="inferred from homology"/>
<protein>
    <recommendedName>
        <fullName evidence="9">DNA polymerase delta subunit 2</fullName>
    </recommendedName>
</protein>
<feature type="domain" description="DNA polymerase alpha/delta/epsilon subunit B" evidence="5">
    <location>
        <begin position="199"/>
        <end position="413"/>
    </location>
</feature>
<dbReference type="Pfam" id="PF18018">
    <property type="entry name" value="DNA_pol_D_N"/>
    <property type="match status" value="1"/>
</dbReference>
<evidence type="ECO:0000256" key="3">
    <source>
        <dbReference type="ARBA" id="ARBA00022705"/>
    </source>
</evidence>
<dbReference type="GO" id="GO:1902969">
    <property type="term" value="P:mitotic DNA replication"/>
    <property type="evidence" value="ECO:0007669"/>
    <property type="project" value="UniProtKB-ARBA"/>
</dbReference>
<dbReference type="Gene3D" id="3.60.21.50">
    <property type="match status" value="2"/>
</dbReference>
<name>A0A9D4LSP0_DREPO</name>
<dbReference type="GO" id="GO:0003677">
    <property type="term" value="F:DNA binding"/>
    <property type="evidence" value="ECO:0007669"/>
    <property type="project" value="InterPro"/>
</dbReference>
<organism evidence="7 8">
    <name type="scientific">Dreissena polymorpha</name>
    <name type="common">Zebra mussel</name>
    <name type="synonym">Mytilus polymorpha</name>
    <dbReference type="NCBI Taxonomy" id="45954"/>
    <lineage>
        <taxon>Eukaryota</taxon>
        <taxon>Metazoa</taxon>
        <taxon>Spiralia</taxon>
        <taxon>Lophotrochozoa</taxon>
        <taxon>Mollusca</taxon>
        <taxon>Bivalvia</taxon>
        <taxon>Autobranchia</taxon>
        <taxon>Heteroconchia</taxon>
        <taxon>Euheterodonta</taxon>
        <taxon>Imparidentia</taxon>
        <taxon>Neoheterodontei</taxon>
        <taxon>Myida</taxon>
        <taxon>Dreissenoidea</taxon>
        <taxon>Dreissenidae</taxon>
        <taxon>Dreissena</taxon>
    </lineage>
</organism>
<evidence type="ECO:0000256" key="1">
    <source>
        <dbReference type="ARBA" id="ARBA00004123"/>
    </source>
</evidence>
<dbReference type="FunFam" id="3.60.21.50:FF:000002">
    <property type="entry name" value="DNA polymerase delta small subunit"/>
    <property type="match status" value="1"/>
</dbReference>
<dbReference type="GO" id="GO:0043625">
    <property type="term" value="C:delta DNA polymerase complex"/>
    <property type="evidence" value="ECO:0007669"/>
    <property type="project" value="TreeGrafter"/>
</dbReference>
<evidence type="ECO:0000256" key="2">
    <source>
        <dbReference type="ARBA" id="ARBA00006035"/>
    </source>
</evidence>
<feature type="domain" description="DNA polymerase delta subunit OB-fold" evidence="6">
    <location>
        <begin position="50"/>
        <end position="179"/>
    </location>
</feature>
<evidence type="ECO:0000259" key="5">
    <source>
        <dbReference type="Pfam" id="PF04042"/>
    </source>
</evidence>
<dbReference type="AlphaFoldDB" id="A0A9D4LSP0"/>
<dbReference type="PANTHER" id="PTHR10416">
    <property type="entry name" value="DNA POLYMERASE DELTA SUBUNIT 2"/>
    <property type="match status" value="1"/>
</dbReference>
<dbReference type="InterPro" id="IPR007185">
    <property type="entry name" value="DNA_pol_a/d/e_bsu"/>
</dbReference>
<keyword evidence="3" id="KW-0235">DNA replication</keyword>
<dbReference type="GO" id="GO:0006271">
    <property type="term" value="P:DNA strand elongation involved in DNA replication"/>
    <property type="evidence" value="ECO:0007669"/>
    <property type="project" value="TreeGrafter"/>
</dbReference>